<keyword evidence="2" id="KW-0808">Transferase</keyword>
<dbReference type="EMBL" id="VNHS01000004">
    <property type="protein sequence ID" value="TYP75739.1"/>
    <property type="molecule type" value="Genomic_DNA"/>
</dbReference>
<dbReference type="PANTHER" id="PTHR43630">
    <property type="entry name" value="POLY-BETA-1,6-N-ACETYL-D-GLUCOSAMINE SYNTHASE"/>
    <property type="match status" value="1"/>
</dbReference>
<evidence type="ECO:0000259" key="1">
    <source>
        <dbReference type="Pfam" id="PF00535"/>
    </source>
</evidence>
<dbReference type="CDD" id="cd02511">
    <property type="entry name" value="Beta4Glucosyltransferase"/>
    <property type="match status" value="1"/>
</dbReference>
<accession>A0A5S5C992</accession>
<dbReference type="AlphaFoldDB" id="A0A5S5C992"/>
<dbReference type="InterPro" id="IPR001173">
    <property type="entry name" value="Glyco_trans_2-like"/>
</dbReference>
<dbReference type="SUPFAM" id="SSF48452">
    <property type="entry name" value="TPR-like"/>
    <property type="match status" value="1"/>
</dbReference>
<dbReference type="Proteomes" id="UP000323257">
    <property type="component" value="Unassembled WGS sequence"/>
</dbReference>
<dbReference type="SUPFAM" id="SSF53448">
    <property type="entry name" value="Nucleotide-diphospho-sugar transferases"/>
    <property type="match status" value="1"/>
</dbReference>
<sequence>MYPSIALCMIVKNEEKHLAKCLTSVQGLVDEIIVVDTGSTDATVNIAKQCQASVYHFEWVNSFAAARNYALEQAKSDYILVLDADEYLEQADLRRDLQSGQDYYSMKIKNIVGTGSTFTHTAVRLFRNMPRLRFENRLHEHLNINAEQNAGLKGGMATTVIQHVGYSDETMTEKDKIDRNLKLILLDVKENPSGYNLFNAGKAHVSAGDFAGAIPYFQKSYPLSTNRVYLPELLTKLGLCLYELGRCDEAARVLEDGVNCFPRESDLRYMQGKNFLRMGYLKDAEEAFKACLEIGDTGDMVVEGTGGYLARLSLSEVYELQGQMLKSFDMIATVAAEHHNLIPALVKYLELTAKLRLPLEEVKASMAGIFKLARIDDLELLLKVLYNVKHPLLQVYIREYGVNVERNVLAVAAMYAKDYKQAQLYWEELNVIPDENVLDYTLLAFLSRDELMLDRVKARLNWSGKELKAYGKIVSRTFEGEIPSGLGKTIMALCKQLILLQGQEDFDYMSRLIAGSSVELRLQLAELLADYRLTGAAKTTINNIFHQKPNHGKSHQLLGGLYLSEGELQQALEHYRKAALYTNGYPAFEGMYRVLQGMNDKAGASGVVDRIRAQFPNCRWVQESEPQLFASRA</sequence>
<keyword evidence="3" id="KW-1185">Reference proteome</keyword>
<evidence type="ECO:0000313" key="2">
    <source>
        <dbReference type="EMBL" id="TYP75739.1"/>
    </source>
</evidence>
<reference evidence="2 3" key="1">
    <citation type="submission" date="2019-07" db="EMBL/GenBank/DDBJ databases">
        <title>Genomic Encyclopedia of Type Strains, Phase III (KMG-III): the genomes of soil and plant-associated and newly described type strains.</title>
        <authorList>
            <person name="Whitman W."/>
        </authorList>
    </citation>
    <scope>NUCLEOTIDE SEQUENCE [LARGE SCALE GENOMIC DNA]</scope>
    <source>
        <strain evidence="2 3">BL24</strain>
    </source>
</reference>
<dbReference type="InterPro" id="IPR029044">
    <property type="entry name" value="Nucleotide-diphossugar_trans"/>
</dbReference>
<protein>
    <submittedName>
        <fullName evidence="2">Glycosyl transferase family 2</fullName>
    </submittedName>
</protein>
<gene>
    <name evidence="2" type="ORF">BCM02_104420</name>
</gene>
<proteinExistence type="predicted"/>
<dbReference type="InterPro" id="IPR019734">
    <property type="entry name" value="TPR_rpt"/>
</dbReference>
<dbReference type="Gene3D" id="1.25.40.10">
    <property type="entry name" value="Tetratricopeptide repeat domain"/>
    <property type="match status" value="2"/>
</dbReference>
<dbReference type="GO" id="GO:0016740">
    <property type="term" value="F:transferase activity"/>
    <property type="evidence" value="ECO:0007669"/>
    <property type="project" value="UniProtKB-KW"/>
</dbReference>
<comment type="caution">
    <text evidence="2">The sequence shown here is derived from an EMBL/GenBank/DDBJ whole genome shotgun (WGS) entry which is preliminary data.</text>
</comment>
<dbReference type="SMART" id="SM00028">
    <property type="entry name" value="TPR"/>
    <property type="match status" value="4"/>
</dbReference>
<name>A0A5S5C992_9BACL</name>
<dbReference type="RefSeq" id="WP_148929651.1">
    <property type="nucleotide sequence ID" value="NZ_VNHS01000004.1"/>
</dbReference>
<dbReference type="InterPro" id="IPR011990">
    <property type="entry name" value="TPR-like_helical_dom_sf"/>
</dbReference>
<evidence type="ECO:0000313" key="3">
    <source>
        <dbReference type="Proteomes" id="UP000323257"/>
    </source>
</evidence>
<dbReference type="Pfam" id="PF00535">
    <property type="entry name" value="Glycos_transf_2"/>
    <property type="match status" value="1"/>
</dbReference>
<feature type="domain" description="Glycosyltransferase 2-like" evidence="1">
    <location>
        <begin position="8"/>
        <end position="97"/>
    </location>
</feature>
<dbReference type="Gene3D" id="3.90.550.10">
    <property type="entry name" value="Spore Coat Polysaccharide Biosynthesis Protein SpsA, Chain A"/>
    <property type="match status" value="1"/>
</dbReference>
<organism evidence="2 3">
    <name type="scientific">Paenibacillus methanolicus</name>
    <dbReference type="NCBI Taxonomy" id="582686"/>
    <lineage>
        <taxon>Bacteria</taxon>
        <taxon>Bacillati</taxon>
        <taxon>Bacillota</taxon>
        <taxon>Bacilli</taxon>
        <taxon>Bacillales</taxon>
        <taxon>Paenibacillaceae</taxon>
        <taxon>Paenibacillus</taxon>
    </lineage>
</organism>
<dbReference type="PANTHER" id="PTHR43630:SF2">
    <property type="entry name" value="GLYCOSYLTRANSFERASE"/>
    <property type="match status" value="1"/>
</dbReference>
<dbReference type="OrthoDB" id="9815923at2"/>